<dbReference type="EMBL" id="RCHC01000019">
    <property type="protein sequence ID" value="RLL19012.1"/>
    <property type="molecule type" value="Genomic_DNA"/>
</dbReference>
<evidence type="ECO:0000313" key="2">
    <source>
        <dbReference type="Proteomes" id="UP000280271"/>
    </source>
</evidence>
<protein>
    <submittedName>
        <fullName evidence="1">Uncharacterized protein</fullName>
    </submittedName>
</protein>
<organism evidence="1 2">
    <name type="scientific">Acinetobacter chengduensis</name>
    <dbReference type="NCBI Taxonomy" id="2420890"/>
    <lineage>
        <taxon>Bacteria</taxon>
        <taxon>Pseudomonadati</taxon>
        <taxon>Pseudomonadota</taxon>
        <taxon>Gammaproteobacteria</taxon>
        <taxon>Moraxellales</taxon>
        <taxon>Moraxellaceae</taxon>
        <taxon>Acinetobacter</taxon>
    </lineage>
</organism>
<comment type="caution">
    <text evidence="1">The sequence shown here is derived from an EMBL/GenBank/DDBJ whole genome shotgun (WGS) entry which is preliminary data.</text>
</comment>
<reference evidence="1 2" key="1">
    <citation type="submission" date="2018-09" db="EMBL/GenBank/DDBJ databases">
        <title>The draft genome of Acinetobacter sp. strains.</title>
        <authorList>
            <person name="Qin J."/>
            <person name="Feng Y."/>
            <person name="Zong Z."/>
        </authorList>
    </citation>
    <scope>NUCLEOTIDE SEQUENCE [LARGE SCALE GENOMIC DNA]</scope>
    <source>
        <strain evidence="1 2">WCHAc060005</strain>
    </source>
</reference>
<keyword evidence="2" id="KW-1185">Reference proteome</keyword>
<dbReference type="RefSeq" id="WP_121523547.1">
    <property type="nucleotide sequence ID" value="NZ_RCHC01000019.1"/>
</dbReference>
<evidence type="ECO:0000313" key="1">
    <source>
        <dbReference type="EMBL" id="RLL19012.1"/>
    </source>
</evidence>
<dbReference type="Proteomes" id="UP000280271">
    <property type="component" value="Unassembled WGS sequence"/>
</dbReference>
<gene>
    <name evidence="1" type="ORF">D9K81_14750</name>
</gene>
<proteinExistence type="predicted"/>
<sequence length="101" mass="11506">MKNTQKDLKRYEICLQRPHRPTPEMAESMRALGVGSATEKTTLQSIPMALNELLPYLEKQLKNPENAGYEVLSIVQITEENRYKLSEDSADSINGVIEELR</sequence>
<accession>A0ABX9TSX7</accession>
<name>A0ABX9TSX7_9GAMM</name>